<evidence type="ECO:0000313" key="4">
    <source>
        <dbReference type="Proteomes" id="UP000678276"/>
    </source>
</evidence>
<evidence type="ECO:0000313" key="3">
    <source>
        <dbReference type="EMBL" id="MBP0615101.1"/>
    </source>
</evidence>
<keyword evidence="1 2" id="KW-0732">Signal</keyword>
<dbReference type="InterPro" id="IPR038404">
    <property type="entry name" value="TRAP_DctP_sf"/>
</dbReference>
<dbReference type="InterPro" id="IPR018389">
    <property type="entry name" value="DctP_fam"/>
</dbReference>
<dbReference type="PANTHER" id="PTHR33376:SF5">
    <property type="entry name" value="EXTRACYTOPLASMIC SOLUTE RECEPTOR PROTEIN"/>
    <property type="match status" value="1"/>
</dbReference>
<gene>
    <name evidence="3" type="ORF">J6595_05870</name>
</gene>
<feature type="chain" id="PRO_5045717444" evidence="2">
    <location>
        <begin position="22"/>
        <end position="328"/>
    </location>
</feature>
<sequence length="328" mass="36087">MKSLLTTCAFLSLMLATPTFAQQVSLAEDSVTDLENSGTARWAHTFIEALDQKGWDTETFPVNTIGGEDERLDQIRSGILDVSMSDYQKAVQFDPEMLVLRLPYLFKSQEQFARFMTESDFLDTANEKLAGDDLRVLAIVPLGPFMAIFNNKKEVKTADDMKGLRMRALDESQMVLFKALGASGVVIPFAEVPNAIQTGVADGYVNPLGVPLTFGQADLFTNATDARVFPSMRVALASLSWWNGLSDEEKAQVTEAAATASKDVLDWVPKVHDRQVKDLEKAGVAVYEPKPEELQTFRDATAGMSKDVANVDQARVDEIIKSVDGYAQ</sequence>
<keyword evidence="4" id="KW-1185">Reference proteome</keyword>
<dbReference type="Gene3D" id="3.40.190.170">
    <property type="entry name" value="Bacterial extracellular solute-binding protein, family 7"/>
    <property type="match status" value="1"/>
</dbReference>
<accession>A0ABS4BEC2</accession>
<organism evidence="3 4">
    <name type="scientific">Jiella mangrovi</name>
    <dbReference type="NCBI Taxonomy" id="2821407"/>
    <lineage>
        <taxon>Bacteria</taxon>
        <taxon>Pseudomonadati</taxon>
        <taxon>Pseudomonadota</taxon>
        <taxon>Alphaproteobacteria</taxon>
        <taxon>Hyphomicrobiales</taxon>
        <taxon>Aurantimonadaceae</taxon>
        <taxon>Jiella</taxon>
    </lineage>
</organism>
<feature type="signal peptide" evidence="2">
    <location>
        <begin position="1"/>
        <end position="21"/>
    </location>
</feature>
<dbReference type="PANTHER" id="PTHR33376">
    <property type="match status" value="1"/>
</dbReference>
<dbReference type="Proteomes" id="UP000678276">
    <property type="component" value="Unassembled WGS sequence"/>
</dbReference>
<comment type="caution">
    <text evidence="3">The sequence shown here is derived from an EMBL/GenBank/DDBJ whole genome shotgun (WGS) entry which is preliminary data.</text>
</comment>
<name>A0ABS4BEC2_9HYPH</name>
<dbReference type="RefSeq" id="WP_209593526.1">
    <property type="nucleotide sequence ID" value="NZ_JAGJCF010000003.1"/>
</dbReference>
<reference evidence="3 4" key="1">
    <citation type="submission" date="2021-04" db="EMBL/GenBank/DDBJ databases">
        <title>Whole genome sequence of Jiella sp. KSK16Y-1.</title>
        <authorList>
            <person name="Tuo L."/>
        </authorList>
    </citation>
    <scope>NUCLEOTIDE SEQUENCE [LARGE SCALE GENOMIC DNA]</scope>
    <source>
        <strain evidence="3 4">KSK16Y-1</strain>
    </source>
</reference>
<evidence type="ECO:0000256" key="2">
    <source>
        <dbReference type="SAM" id="SignalP"/>
    </source>
</evidence>
<dbReference type="CDD" id="cd13603">
    <property type="entry name" value="PBP2_TRAP_Siap_TeaA_like"/>
    <property type="match status" value="1"/>
</dbReference>
<dbReference type="NCBIfam" id="NF037995">
    <property type="entry name" value="TRAP_S1"/>
    <property type="match status" value="1"/>
</dbReference>
<dbReference type="EMBL" id="JAGJCF010000003">
    <property type="protein sequence ID" value="MBP0615101.1"/>
    <property type="molecule type" value="Genomic_DNA"/>
</dbReference>
<dbReference type="Pfam" id="PF03480">
    <property type="entry name" value="DctP"/>
    <property type="match status" value="1"/>
</dbReference>
<proteinExistence type="predicted"/>
<evidence type="ECO:0000256" key="1">
    <source>
        <dbReference type="ARBA" id="ARBA00022729"/>
    </source>
</evidence>
<protein>
    <submittedName>
        <fullName evidence="3">TRAP transporter substrate-binding protein</fullName>
    </submittedName>
</protein>